<dbReference type="Gene3D" id="3.40.50.720">
    <property type="entry name" value="NAD(P)-binding Rossmann-like Domain"/>
    <property type="match status" value="1"/>
</dbReference>
<evidence type="ECO:0000313" key="2">
    <source>
        <dbReference type="EMBL" id="MBC2604200.1"/>
    </source>
</evidence>
<protein>
    <submittedName>
        <fullName evidence="2">NAD-dependent epimerase/dehydratase family protein</fullName>
    </submittedName>
</protein>
<organism evidence="2 3">
    <name type="scientific">Puniceicoccus vermicola</name>
    <dbReference type="NCBI Taxonomy" id="388746"/>
    <lineage>
        <taxon>Bacteria</taxon>
        <taxon>Pseudomonadati</taxon>
        <taxon>Verrucomicrobiota</taxon>
        <taxon>Opitutia</taxon>
        <taxon>Puniceicoccales</taxon>
        <taxon>Puniceicoccaceae</taxon>
        <taxon>Puniceicoccus</taxon>
    </lineage>
</organism>
<evidence type="ECO:0000259" key="1">
    <source>
        <dbReference type="Pfam" id="PF01370"/>
    </source>
</evidence>
<dbReference type="EMBL" id="JACHVA010000139">
    <property type="protein sequence ID" value="MBC2604200.1"/>
    <property type="molecule type" value="Genomic_DNA"/>
</dbReference>
<proteinExistence type="predicted"/>
<dbReference type="InterPro" id="IPR036291">
    <property type="entry name" value="NAD(P)-bd_dom_sf"/>
</dbReference>
<dbReference type="PANTHER" id="PTHR48079">
    <property type="entry name" value="PROTEIN YEEZ"/>
    <property type="match status" value="1"/>
</dbReference>
<dbReference type="RefSeq" id="WP_185694811.1">
    <property type="nucleotide sequence ID" value="NZ_JACHVA010000139.1"/>
</dbReference>
<dbReference type="InterPro" id="IPR051783">
    <property type="entry name" value="NAD(P)-dependent_oxidoreduct"/>
</dbReference>
<evidence type="ECO:0000313" key="3">
    <source>
        <dbReference type="Proteomes" id="UP000525652"/>
    </source>
</evidence>
<accession>A0A7X1B4F3</accession>
<gene>
    <name evidence="2" type="ORF">H5P30_20665</name>
</gene>
<dbReference type="GO" id="GO:0004029">
    <property type="term" value="F:aldehyde dehydrogenase (NAD+) activity"/>
    <property type="evidence" value="ECO:0007669"/>
    <property type="project" value="TreeGrafter"/>
</dbReference>
<keyword evidence="3" id="KW-1185">Reference proteome</keyword>
<dbReference type="SUPFAM" id="SSF51735">
    <property type="entry name" value="NAD(P)-binding Rossmann-fold domains"/>
    <property type="match status" value="1"/>
</dbReference>
<dbReference type="GO" id="GO:0005737">
    <property type="term" value="C:cytoplasm"/>
    <property type="evidence" value="ECO:0007669"/>
    <property type="project" value="TreeGrafter"/>
</dbReference>
<dbReference type="Pfam" id="PF01370">
    <property type="entry name" value="Epimerase"/>
    <property type="match status" value="1"/>
</dbReference>
<dbReference type="InterPro" id="IPR001509">
    <property type="entry name" value="Epimerase_deHydtase"/>
</dbReference>
<reference evidence="2 3" key="1">
    <citation type="submission" date="2020-07" db="EMBL/GenBank/DDBJ databases">
        <authorList>
            <person name="Feng X."/>
        </authorList>
    </citation>
    <scope>NUCLEOTIDE SEQUENCE [LARGE SCALE GENOMIC DNA]</scope>
    <source>
        <strain evidence="2 3">JCM14086</strain>
    </source>
</reference>
<dbReference type="Proteomes" id="UP000525652">
    <property type="component" value="Unassembled WGS sequence"/>
</dbReference>
<sequence length="295" mass="32064">MGKIGVILGCGYVGSAVARQWMAEGVEVWGVSRNAETLSQIQGEGFHPVVAEVDDVEWHDQVPAEPDFVLNCVSSAALGIEGYRKSYLGGNESLLRWARNRKPGKVIYTGSTAVYPFTDGREVWEDDAGGDLSDTGEVVLESEKMLLEDAELGPRASVLRLAGIYGPGRHHLLDQVQKSSGVLPGRGDYYLNLIFLDDIVSAVMAVFASGKSGGRVYNLADGNSPTKEEMVAWLADRIGCPVPVFDPNATGGRRMRVNRAGGSPNRRVKIDRIRSEVGWEPAFPSFREGFTKLGY</sequence>
<comment type="caution">
    <text evidence="2">The sequence shown here is derived from an EMBL/GenBank/DDBJ whole genome shotgun (WGS) entry which is preliminary data.</text>
</comment>
<name>A0A7X1B4F3_9BACT</name>
<dbReference type="AlphaFoldDB" id="A0A7X1B4F3"/>
<dbReference type="PANTHER" id="PTHR48079:SF6">
    <property type="entry name" value="NAD(P)-BINDING DOMAIN-CONTAINING PROTEIN-RELATED"/>
    <property type="match status" value="1"/>
</dbReference>
<feature type="domain" description="NAD-dependent epimerase/dehydratase" evidence="1">
    <location>
        <begin position="9"/>
        <end position="220"/>
    </location>
</feature>